<feature type="region of interest" description="Disordered" evidence="1">
    <location>
        <begin position="43"/>
        <end position="64"/>
    </location>
</feature>
<dbReference type="Gene3D" id="1.20.140.90">
    <property type="entry name" value="Malonyl-CoA decarboxylase, oligemerization domain"/>
    <property type="match status" value="1"/>
</dbReference>
<dbReference type="EMBL" id="CAADFI010000194">
    <property type="protein sequence ID" value="VFK00538.1"/>
    <property type="molecule type" value="Genomic_DNA"/>
</dbReference>
<dbReference type="InterPro" id="IPR007956">
    <property type="entry name" value="Malonyl_CoA_deC_C"/>
</dbReference>
<sequence length="519" mass="57564">MFRQQNTSMAIGKQFHSVALGIRKKLHTELEIDMTSSCSKYPKAANPMIDDPPGTTKSAGSGRVAPALPGTDWIRMKAEIDACLYGPGGEVSERARAKDLGRLYLDLLDAEGRKRFFQLLATQYDIDRTALAKTIAGWNELSQRPEYGEGHIDGLHLAAEEALRKGLTPPRRLLLARFNGLPEGVKFLVDMRAELIPLARKDPVLKGLDDDLKALLAGWFDVGFLELECITWDAPASLLEKLAAYEAVHAVISWSDIKNRLAPPDRRCYAYFHPQMSSEPLIFVWVALVKGISGNVRALLDTKRQYIRDPADADTAIFYSISNAQTGLAGISFGNFLIKRVVEDLANHYRHIKTFATLSPIPGFRGWLAERIAEEGDGLLETDELQAISSVASESQAGEIRNPVRGAQALAALCDRKGWHQRPEIARILRGPLVRLCARYLTKAKRGKHARNRVAHFHLSNGARMERINWLGDTSRKGLEDSAGMMINYLYKSDDIETNHEAYTGAGSIATSDEFGKNP</sequence>
<name>A0A450V6Y4_9GAMM</name>
<evidence type="ECO:0000313" key="6">
    <source>
        <dbReference type="EMBL" id="VFK05370.1"/>
    </source>
</evidence>
<dbReference type="EMBL" id="CAADFG010000217">
    <property type="protein sequence ID" value="VFK01174.1"/>
    <property type="molecule type" value="Genomic_DNA"/>
</dbReference>
<evidence type="ECO:0000313" key="4">
    <source>
        <dbReference type="EMBL" id="VFK00538.1"/>
    </source>
</evidence>
<dbReference type="AlphaFoldDB" id="A0A450V6Y4"/>
<gene>
    <name evidence="5" type="ORF">BECKH772A_GA0070896_102172</name>
    <name evidence="4" type="ORF">BECKH772B_GA0070898_101944</name>
    <name evidence="6" type="ORF">BECKH772C_GA0070978_102641</name>
</gene>
<dbReference type="InterPro" id="IPR038351">
    <property type="entry name" value="MCD_N_sf"/>
</dbReference>
<dbReference type="PANTHER" id="PTHR28641:SF1">
    <property type="entry name" value="MALONYL-COA DECARBOXYLASE, MITOCHONDRIAL"/>
    <property type="match status" value="1"/>
</dbReference>
<protein>
    <submittedName>
        <fullName evidence="4">Malonyl-CoA decarboxylase</fullName>
    </submittedName>
</protein>
<dbReference type="InterPro" id="IPR038917">
    <property type="entry name" value="Malonyl_CoA_deC"/>
</dbReference>
<dbReference type="InterPro" id="IPR042303">
    <property type="entry name" value="Malonyl_CoA_deC_C_sf"/>
</dbReference>
<dbReference type="Pfam" id="PF05292">
    <property type="entry name" value="MCD"/>
    <property type="match status" value="1"/>
</dbReference>
<dbReference type="Gene3D" id="3.40.630.150">
    <property type="entry name" value="Malonyl-CoA decarboxylase, catalytic domain"/>
    <property type="match status" value="1"/>
</dbReference>
<evidence type="ECO:0000256" key="1">
    <source>
        <dbReference type="SAM" id="MobiDB-lite"/>
    </source>
</evidence>
<dbReference type="GO" id="GO:0006633">
    <property type="term" value="P:fatty acid biosynthetic process"/>
    <property type="evidence" value="ECO:0007669"/>
    <property type="project" value="InterPro"/>
</dbReference>
<dbReference type="InterPro" id="IPR035372">
    <property type="entry name" value="MCD_N"/>
</dbReference>
<reference evidence="4" key="1">
    <citation type="submission" date="2019-02" db="EMBL/GenBank/DDBJ databases">
        <authorList>
            <person name="Gruber-Vodicka R. H."/>
            <person name="Seah K. B. B."/>
        </authorList>
    </citation>
    <scope>NUCLEOTIDE SEQUENCE</scope>
    <source>
        <strain evidence="6">BECK_SA2B12</strain>
        <strain evidence="5">BECK_SA2B15</strain>
        <strain evidence="4">BECK_SA2B20</strain>
    </source>
</reference>
<dbReference type="EMBL" id="CAADFJ010000264">
    <property type="protein sequence ID" value="VFK05370.1"/>
    <property type="molecule type" value="Genomic_DNA"/>
</dbReference>
<evidence type="ECO:0000313" key="5">
    <source>
        <dbReference type="EMBL" id="VFK01174.1"/>
    </source>
</evidence>
<accession>A0A450V6Y4</accession>
<dbReference type="PANTHER" id="PTHR28641">
    <property type="match status" value="1"/>
</dbReference>
<feature type="domain" description="Malonyl-CoA decarboxylase N-terminal" evidence="3">
    <location>
        <begin position="127"/>
        <end position="220"/>
    </location>
</feature>
<evidence type="ECO:0000259" key="2">
    <source>
        <dbReference type="Pfam" id="PF05292"/>
    </source>
</evidence>
<organism evidence="4">
    <name type="scientific">Candidatus Kentrum eta</name>
    <dbReference type="NCBI Taxonomy" id="2126337"/>
    <lineage>
        <taxon>Bacteria</taxon>
        <taxon>Pseudomonadati</taxon>
        <taxon>Pseudomonadota</taxon>
        <taxon>Gammaproteobacteria</taxon>
        <taxon>Candidatus Kentrum</taxon>
    </lineage>
</organism>
<feature type="domain" description="Malonyl-CoA decarboxylase C-terminal" evidence="2">
    <location>
        <begin position="223"/>
        <end position="492"/>
    </location>
</feature>
<dbReference type="Pfam" id="PF17408">
    <property type="entry name" value="MCD_N"/>
    <property type="match status" value="1"/>
</dbReference>
<dbReference type="GO" id="GO:0050080">
    <property type="term" value="F:malonyl-CoA decarboxylase activity"/>
    <property type="evidence" value="ECO:0007669"/>
    <property type="project" value="InterPro"/>
</dbReference>
<evidence type="ECO:0000259" key="3">
    <source>
        <dbReference type="Pfam" id="PF17408"/>
    </source>
</evidence>
<proteinExistence type="predicted"/>